<keyword evidence="1" id="KW-0812">Transmembrane</keyword>
<proteinExistence type="predicted"/>
<name>A0A927K3Z7_9ACTN</name>
<sequence>MDTAPRGAPRGAWEIAGLLAGLAGLAVSHAATLVLTSRATPPVAVAELFVQYVPGVVAETAIDVLGRADKPVLVVGVLLVVGGLLVYAGRLAARAWWKPLVVYAVLGGIGTVAMLTRYDARPVDVLPVIAGVVTWMVALSFLTDPLRVEAASGIPESGHTRRGFLLRGGVVGAIAIGLGVFGEQFGRQRRRVEQTRALLNLPLTRPRPPDDVRVDVDGVGPWQTPNAAFYQIHTAIVVPTIAPQDWRLRIHGMVEREITLTYQDLLDRELAEDWITLNCVSNQVGGPLIGNAWWSGVRIDTLLAEAGPAPGADAVKQTSQDGWTCGTPLGALTDPERNAMLAIGMNGRPLPITHGFPVRMIVPGLYGYVSATKWLVDLEVTRFADFEAYWTGKGWGERGPVKIGSRIEVPRNGGDLPTGAARVGGVAWAQHTGIAGVEVALDGGGWRAAEIAGAPNDDTWVQWAATLDLDEGDHELRVRAIGKDGETQTGVERDVLPDGATGWHGISFSAS</sequence>
<reference evidence="3" key="1">
    <citation type="submission" date="2020-09" db="EMBL/GenBank/DDBJ databases">
        <title>Nocardioides sp. strain MJB4 16S ribosomal RNA gene Genome sequencing and assembly.</title>
        <authorList>
            <person name="Kim I."/>
        </authorList>
    </citation>
    <scope>NUCLEOTIDE SEQUENCE</scope>
    <source>
        <strain evidence="3">MJB4</strain>
    </source>
</reference>
<gene>
    <name evidence="3" type="ORF">IE331_01945</name>
</gene>
<feature type="transmembrane region" description="Helical" evidence="1">
    <location>
        <begin position="100"/>
        <end position="118"/>
    </location>
</feature>
<dbReference type="SUPFAM" id="SSF81296">
    <property type="entry name" value="E set domains"/>
    <property type="match status" value="1"/>
</dbReference>
<dbReference type="GO" id="GO:0020037">
    <property type="term" value="F:heme binding"/>
    <property type="evidence" value="ECO:0007669"/>
    <property type="project" value="TreeGrafter"/>
</dbReference>
<dbReference type="PANTHER" id="PTHR19372:SF7">
    <property type="entry name" value="SULFITE OXIDASE, MITOCHONDRIAL"/>
    <property type="match status" value="1"/>
</dbReference>
<dbReference type="InterPro" id="IPR000572">
    <property type="entry name" value="OxRdtase_Mopterin-bd_dom"/>
</dbReference>
<evidence type="ECO:0000313" key="4">
    <source>
        <dbReference type="Proteomes" id="UP000616839"/>
    </source>
</evidence>
<dbReference type="SUPFAM" id="SSF56524">
    <property type="entry name" value="Oxidoreductase molybdopterin-binding domain"/>
    <property type="match status" value="1"/>
</dbReference>
<evidence type="ECO:0000259" key="2">
    <source>
        <dbReference type="Pfam" id="PF00174"/>
    </source>
</evidence>
<comment type="caution">
    <text evidence="3">The sequence shown here is derived from an EMBL/GenBank/DDBJ whole genome shotgun (WGS) entry which is preliminary data.</text>
</comment>
<evidence type="ECO:0000256" key="1">
    <source>
        <dbReference type="SAM" id="Phobius"/>
    </source>
</evidence>
<dbReference type="EMBL" id="JACYXZ010000001">
    <property type="protein sequence ID" value="MBD8868373.1"/>
    <property type="molecule type" value="Genomic_DNA"/>
</dbReference>
<dbReference type="InterPro" id="IPR036374">
    <property type="entry name" value="OxRdtase_Mopterin-bd_sf"/>
</dbReference>
<accession>A0A927K3Z7</accession>
<feature type="transmembrane region" description="Helical" evidence="1">
    <location>
        <begin position="164"/>
        <end position="182"/>
    </location>
</feature>
<dbReference type="GO" id="GO:0006790">
    <property type="term" value="P:sulfur compound metabolic process"/>
    <property type="evidence" value="ECO:0007669"/>
    <property type="project" value="TreeGrafter"/>
</dbReference>
<dbReference type="PANTHER" id="PTHR19372">
    <property type="entry name" value="SULFITE REDUCTASE"/>
    <property type="match status" value="1"/>
</dbReference>
<feature type="transmembrane region" description="Helical" evidence="1">
    <location>
        <begin position="124"/>
        <end position="143"/>
    </location>
</feature>
<organism evidence="3 4">
    <name type="scientific">Nocardioides donggukensis</name>
    <dbReference type="NCBI Taxonomy" id="2774019"/>
    <lineage>
        <taxon>Bacteria</taxon>
        <taxon>Bacillati</taxon>
        <taxon>Actinomycetota</taxon>
        <taxon>Actinomycetes</taxon>
        <taxon>Propionibacteriales</taxon>
        <taxon>Nocardioidaceae</taxon>
        <taxon>Nocardioides</taxon>
    </lineage>
</organism>
<keyword evidence="1" id="KW-0472">Membrane</keyword>
<dbReference type="GO" id="GO:0008482">
    <property type="term" value="F:sulfite oxidase activity"/>
    <property type="evidence" value="ECO:0007669"/>
    <property type="project" value="TreeGrafter"/>
</dbReference>
<keyword evidence="1" id="KW-1133">Transmembrane helix</keyword>
<feature type="transmembrane region" description="Helical" evidence="1">
    <location>
        <begin position="72"/>
        <end position="93"/>
    </location>
</feature>
<dbReference type="Gene3D" id="3.90.420.10">
    <property type="entry name" value="Oxidoreductase, molybdopterin-binding domain"/>
    <property type="match status" value="1"/>
</dbReference>
<dbReference type="Pfam" id="PF00174">
    <property type="entry name" value="Oxidored_molyb"/>
    <property type="match status" value="1"/>
</dbReference>
<evidence type="ECO:0000313" key="3">
    <source>
        <dbReference type="EMBL" id="MBD8868373.1"/>
    </source>
</evidence>
<feature type="domain" description="Oxidoreductase molybdopterin-binding" evidence="2">
    <location>
        <begin position="237"/>
        <end position="390"/>
    </location>
</feature>
<keyword evidence="4" id="KW-1185">Reference proteome</keyword>
<dbReference type="GO" id="GO:0043546">
    <property type="term" value="F:molybdopterin cofactor binding"/>
    <property type="evidence" value="ECO:0007669"/>
    <property type="project" value="TreeGrafter"/>
</dbReference>
<dbReference type="Gene3D" id="2.60.40.650">
    <property type="match status" value="1"/>
</dbReference>
<dbReference type="AlphaFoldDB" id="A0A927K3Z7"/>
<dbReference type="Proteomes" id="UP000616839">
    <property type="component" value="Unassembled WGS sequence"/>
</dbReference>
<protein>
    <submittedName>
        <fullName evidence="3">Molybdopterin-dependent oxidoreductase</fullName>
    </submittedName>
</protein>
<dbReference type="InterPro" id="IPR014756">
    <property type="entry name" value="Ig_E-set"/>
</dbReference>